<keyword evidence="3" id="KW-1185">Reference proteome</keyword>
<accession>A0A0V1A2F3</accession>
<protein>
    <submittedName>
        <fullName evidence="2">Uncharacterized protein</fullName>
    </submittedName>
</protein>
<dbReference type="OrthoDB" id="10518947at2759"/>
<evidence type="ECO:0000313" key="3">
    <source>
        <dbReference type="Proteomes" id="UP000054783"/>
    </source>
</evidence>
<dbReference type="AlphaFoldDB" id="A0A0V1A2F3"/>
<evidence type="ECO:0000256" key="1">
    <source>
        <dbReference type="SAM" id="MobiDB-lite"/>
    </source>
</evidence>
<proteinExistence type="predicted"/>
<comment type="caution">
    <text evidence="2">The sequence shown here is derived from an EMBL/GenBank/DDBJ whole genome shotgun (WGS) entry which is preliminary data.</text>
</comment>
<name>A0A0V1A2F3_9BILA</name>
<dbReference type="Proteomes" id="UP000054783">
    <property type="component" value="Unassembled WGS sequence"/>
</dbReference>
<dbReference type="EMBL" id="JYDQ01000040">
    <property type="protein sequence ID" value="KRY19016.1"/>
    <property type="molecule type" value="Genomic_DNA"/>
</dbReference>
<sequence length="60" mass="6833">MQTSAKLSEDKEAFNERAISSAGQTTHRNEISKSKIYAQSKHAFICYGLPQNHIGYRYLL</sequence>
<reference evidence="2 3" key="1">
    <citation type="submission" date="2015-01" db="EMBL/GenBank/DDBJ databases">
        <title>Evolution of Trichinella species and genotypes.</title>
        <authorList>
            <person name="Korhonen P.K."/>
            <person name="Edoardo P."/>
            <person name="Giuseppe L.R."/>
            <person name="Gasser R.B."/>
        </authorList>
    </citation>
    <scope>NUCLEOTIDE SEQUENCE [LARGE SCALE GENOMIC DNA]</scope>
    <source>
        <strain evidence="2">ISS2496</strain>
    </source>
</reference>
<feature type="region of interest" description="Disordered" evidence="1">
    <location>
        <begin position="1"/>
        <end position="26"/>
    </location>
</feature>
<organism evidence="2 3">
    <name type="scientific">Trichinella patagoniensis</name>
    <dbReference type="NCBI Taxonomy" id="990121"/>
    <lineage>
        <taxon>Eukaryota</taxon>
        <taxon>Metazoa</taxon>
        <taxon>Ecdysozoa</taxon>
        <taxon>Nematoda</taxon>
        <taxon>Enoplea</taxon>
        <taxon>Dorylaimia</taxon>
        <taxon>Trichinellida</taxon>
        <taxon>Trichinellidae</taxon>
        <taxon>Trichinella</taxon>
    </lineage>
</organism>
<gene>
    <name evidence="2" type="ORF">T12_4573</name>
</gene>
<evidence type="ECO:0000313" key="2">
    <source>
        <dbReference type="EMBL" id="KRY19016.1"/>
    </source>
</evidence>